<dbReference type="Pfam" id="PF13672">
    <property type="entry name" value="PP2C_2"/>
    <property type="match status" value="1"/>
</dbReference>
<dbReference type="SMART" id="SM00331">
    <property type="entry name" value="PP2C_SIG"/>
    <property type="match status" value="1"/>
</dbReference>
<sequence length="506" mass="52750">MPTDSEESRAAEDPADGPPTEETSVPLQLRIVTHSEIGLVRKNNQDSGFAGPRLLVVADGMGGAAAGDLASAVAIDTIRRIDTPATGEEMLELLAGAIHRANDRIADLVEDDYSLEGMGTTVTGALFDGAELGLAHIGDSRAYLLRGGELRRLTHDHSWVQSLVDDGKISEAEASVHPHRSLLLRVLNGQVSSEPDMSLVRVQAGDRLLFCSDGLCGLVDDEDIAATLAEPDLRLALGRLVELALEAGGIDNITVILADVVTEAGTDDSAVLGAAAERDVPPVDTKEAAEDTIVTRRLDPGADGPNAAASGPGETEVEDEARYNPRAPHRRRAVRPILLIAAALLVLAAGLGAAYSWTQTQYYVGAAGDQVAIFKGISESVPGVPLSQVYEVQPIAVADLPPYYQERVRATIDVGSLDAARVTVQELADAVKRCAGKTPTSNGSGSPKPTGSSTPKSTTNSTPKSTTSPKPAESSPAKPAQSTPERTTPAPTTAAPTGRATPEPQC</sequence>
<gene>
    <name evidence="4" type="ORF">GCM10022236_34780</name>
</gene>
<dbReference type="PANTHER" id="PTHR47992">
    <property type="entry name" value="PROTEIN PHOSPHATASE"/>
    <property type="match status" value="1"/>
</dbReference>
<comment type="caution">
    <text evidence="4">The sequence shown here is derived from an EMBL/GenBank/DDBJ whole genome shotgun (WGS) entry which is preliminary data.</text>
</comment>
<evidence type="ECO:0000259" key="3">
    <source>
        <dbReference type="PROSITE" id="PS51746"/>
    </source>
</evidence>
<protein>
    <submittedName>
        <fullName evidence="4">Protein phosphatase 2C domain-containing protein</fullName>
    </submittedName>
</protein>
<evidence type="ECO:0000256" key="1">
    <source>
        <dbReference type="SAM" id="MobiDB-lite"/>
    </source>
</evidence>
<feature type="domain" description="PPM-type phosphatase" evidence="3">
    <location>
        <begin position="30"/>
        <end position="260"/>
    </location>
</feature>
<organism evidence="4 5">
    <name type="scientific">Microlunatus ginsengisoli</name>
    <dbReference type="NCBI Taxonomy" id="363863"/>
    <lineage>
        <taxon>Bacteria</taxon>
        <taxon>Bacillati</taxon>
        <taxon>Actinomycetota</taxon>
        <taxon>Actinomycetes</taxon>
        <taxon>Propionibacteriales</taxon>
        <taxon>Propionibacteriaceae</taxon>
        <taxon>Microlunatus</taxon>
    </lineage>
</organism>
<dbReference type="InterPro" id="IPR015655">
    <property type="entry name" value="PP2C"/>
</dbReference>
<dbReference type="SUPFAM" id="SSF81606">
    <property type="entry name" value="PP2C-like"/>
    <property type="match status" value="1"/>
</dbReference>
<keyword evidence="2" id="KW-0472">Membrane</keyword>
<keyword evidence="2" id="KW-0812">Transmembrane</keyword>
<feature type="compositionally biased region" description="Basic and acidic residues" evidence="1">
    <location>
        <begin position="1"/>
        <end position="12"/>
    </location>
</feature>
<dbReference type="SMART" id="SM00332">
    <property type="entry name" value="PP2Cc"/>
    <property type="match status" value="1"/>
</dbReference>
<dbReference type="InterPro" id="IPR036457">
    <property type="entry name" value="PPM-type-like_dom_sf"/>
</dbReference>
<evidence type="ECO:0000256" key="2">
    <source>
        <dbReference type="SAM" id="Phobius"/>
    </source>
</evidence>
<feature type="compositionally biased region" description="Basic and acidic residues" evidence="1">
    <location>
        <begin position="276"/>
        <end position="300"/>
    </location>
</feature>
<feature type="compositionally biased region" description="Low complexity" evidence="1">
    <location>
        <begin position="438"/>
        <end position="506"/>
    </location>
</feature>
<dbReference type="EMBL" id="BAABAB010000025">
    <property type="protein sequence ID" value="GAA3629522.1"/>
    <property type="molecule type" value="Genomic_DNA"/>
</dbReference>
<evidence type="ECO:0000313" key="4">
    <source>
        <dbReference type="EMBL" id="GAA3629522.1"/>
    </source>
</evidence>
<feature type="transmembrane region" description="Helical" evidence="2">
    <location>
        <begin position="336"/>
        <end position="357"/>
    </location>
</feature>
<feature type="region of interest" description="Disordered" evidence="1">
    <location>
        <begin position="1"/>
        <end position="24"/>
    </location>
</feature>
<dbReference type="Gene3D" id="3.60.40.10">
    <property type="entry name" value="PPM-type phosphatase domain"/>
    <property type="match status" value="1"/>
</dbReference>
<dbReference type="CDD" id="cd00143">
    <property type="entry name" value="PP2Cc"/>
    <property type="match status" value="1"/>
</dbReference>
<feature type="region of interest" description="Disordered" evidence="1">
    <location>
        <begin position="273"/>
        <end position="326"/>
    </location>
</feature>
<dbReference type="Proteomes" id="UP001501490">
    <property type="component" value="Unassembled WGS sequence"/>
</dbReference>
<proteinExistence type="predicted"/>
<accession>A0ABP7ADB4</accession>
<reference evidence="5" key="1">
    <citation type="journal article" date="2019" name="Int. J. Syst. Evol. Microbiol.">
        <title>The Global Catalogue of Microorganisms (GCM) 10K type strain sequencing project: providing services to taxonomists for standard genome sequencing and annotation.</title>
        <authorList>
            <consortium name="The Broad Institute Genomics Platform"/>
            <consortium name="The Broad Institute Genome Sequencing Center for Infectious Disease"/>
            <person name="Wu L."/>
            <person name="Ma J."/>
        </authorList>
    </citation>
    <scope>NUCLEOTIDE SEQUENCE [LARGE SCALE GENOMIC DNA]</scope>
    <source>
        <strain evidence="5">JCM 16929</strain>
    </source>
</reference>
<feature type="region of interest" description="Disordered" evidence="1">
    <location>
        <begin position="435"/>
        <end position="506"/>
    </location>
</feature>
<keyword evidence="2" id="KW-1133">Transmembrane helix</keyword>
<dbReference type="RefSeq" id="WP_344806878.1">
    <property type="nucleotide sequence ID" value="NZ_BAABAB010000025.1"/>
</dbReference>
<dbReference type="InterPro" id="IPR001932">
    <property type="entry name" value="PPM-type_phosphatase-like_dom"/>
</dbReference>
<evidence type="ECO:0000313" key="5">
    <source>
        <dbReference type="Proteomes" id="UP001501490"/>
    </source>
</evidence>
<dbReference type="PROSITE" id="PS51746">
    <property type="entry name" value="PPM_2"/>
    <property type="match status" value="1"/>
</dbReference>
<keyword evidence="5" id="KW-1185">Reference proteome</keyword>
<name>A0ABP7ADB4_9ACTN</name>